<keyword evidence="2" id="KW-1185">Reference proteome</keyword>
<proteinExistence type="predicted"/>
<dbReference type="Proteomes" id="UP000030645">
    <property type="component" value="Unassembled WGS sequence"/>
</dbReference>
<organism evidence="1 2">
    <name type="scientific">Morus notabilis</name>
    <dbReference type="NCBI Taxonomy" id="981085"/>
    <lineage>
        <taxon>Eukaryota</taxon>
        <taxon>Viridiplantae</taxon>
        <taxon>Streptophyta</taxon>
        <taxon>Embryophyta</taxon>
        <taxon>Tracheophyta</taxon>
        <taxon>Spermatophyta</taxon>
        <taxon>Magnoliopsida</taxon>
        <taxon>eudicotyledons</taxon>
        <taxon>Gunneridae</taxon>
        <taxon>Pentapetalae</taxon>
        <taxon>rosids</taxon>
        <taxon>fabids</taxon>
        <taxon>Rosales</taxon>
        <taxon>Moraceae</taxon>
        <taxon>Moreae</taxon>
        <taxon>Morus</taxon>
    </lineage>
</organism>
<accession>W9RCG8</accession>
<sequence>MGGAAWHCRRSCVGIVGRVAMTLNDVVIELHQSQLCQRWAVTRFDGVVASSNGNGDGGGRPSMGTDMQRRGWSRSILVVVDSGRARILF</sequence>
<evidence type="ECO:0000313" key="1">
    <source>
        <dbReference type="EMBL" id="EXB50910.1"/>
    </source>
</evidence>
<evidence type="ECO:0000313" key="2">
    <source>
        <dbReference type="Proteomes" id="UP000030645"/>
    </source>
</evidence>
<reference evidence="2" key="1">
    <citation type="submission" date="2013-01" db="EMBL/GenBank/DDBJ databases">
        <title>Draft Genome Sequence of a Mulberry Tree, Morus notabilis C.K. Schneid.</title>
        <authorList>
            <person name="He N."/>
            <person name="Zhao S."/>
        </authorList>
    </citation>
    <scope>NUCLEOTIDE SEQUENCE</scope>
</reference>
<gene>
    <name evidence="1" type="ORF">L484_021137</name>
</gene>
<dbReference type="EMBL" id="KE344017">
    <property type="protein sequence ID" value="EXB50910.1"/>
    <property type="molecule type" value="Genomic_DNA"/>
</dbReference>
<name>W9RCG8_9ROSA</name>
<protein>
    <submittedName>
        <fullName evidence="1">Uncharacterized protein</fullName>
    </submittedName>
</protein>
<dbReference type="AlphaFoldDB" id="W9RCG8"/>